<proteinExistence type="inferred from homology"/>
<dbReference type="Proteomes" id="UP000180166">
    <property type="component" value="Chromosome"/>
</dbReference>
<dbReference type="PANTHER" id="PTHR30561:SF9">
    <property type="entry name" value="4-AMINO-4-DEOXY-L-ARABINOSE-PHOSPHOUNDECAPRENOL FLIPPASE SUBUNIT ARNF-RELATED"/>
    <property type="match status" value="1"/>
</dbReference>
<feature type="transmembrane region" description="Helical" evidence="14">
    <location>
        <begin position="147"/>
        <end position="164"/>
    </location>
</feature>
<keyword evidence="8 14" id="KW-0812">Transmembrane</keyword>
<feature type="transmembrane region" description="Helical" evidence="14">
    <location>
        <begin position="264"/>
        <end position="281"/>
    </location>
</feature>
<evidence type="ECO:0000256" key="1">
    <source>
        <dbReference type="ARBA" id="ARBA00004651"/>
    </source>
</evidence>
<feature type="transmembrane region" description="Helical" evidence="14">
    <location>
        <begin position="88"/>
        <end position="107"/>
    </location>
</feature>
<feature type="domain" description="EamA" evidence="15">
    <location>
        <begin position="2"/>
        <end position="130"/>
    </location>
</feature>
<keyword evidence="12 14" id="KW-0472">Membrane</keyword>
<dbReference type="SUPFAM" id="SSF103481">
    <property type="entry name" value="Multidrug resistance efflux transporter EmrE"/>
    <property type="match status" value="2"/>
</dbReference>
<keyword evidence="11" id="KW-0443">Lipid metabolism</keyword>
<evidence type="ECO:0000256" key="11">
    <source>
        <dbReference type="ARBA" id="ARBA00023098"/>
    </source>
</evidence>
<comment type="similarity">
    <text evidence="3">Belongs to the drug/metabolite transporter (DMT) superfamily. Small multidrug resistance (SMR) (TC 2.A.7.1) family. Mmr subfamily.</text>
</comment>
<dbReference type="RefSeq" id="WP_228102894.1">
    <property type="nucleotide sequence ID" value="NZ_AP017900.1"/>
</dbReference>
<evidence type="ECO:0000256" key="9">
    <source>
        <dbReference type="ARBA" id="ARBA00022985"/>
    </source>
</evidence>
<keyword evidence="10 14" id="KW-1133">Transmembrane helix</keyword>
<keyword evidence="4" id="KW-1003">Cell membrane</keyword>
<dbReference type="Gene3D" id="1.10.3730.20">
    <property type="match status" value="2"/>
</dbReference>
<keyword evidence="5" id="KW-0444">Lipid biosynthesis</keyword>
<dbReference type="InterPro" id="IPR000390">
    <property type="entry name" value="Small_drug/metabolite_transptr"/>
</dbReference>
<evidence type="ECO:0000256" key="10">
    <source>
        <dbReference type="ARBA" id="ARBA00022989"/>
    </source>
</evidence>
<accession>A0ABC8B3I2</accession>
<evidence type="ECO:0000256" key="3">
    <source>
        <dbReference type="ARBA" id="ARBA00007822"/>
    </source>
</evidence>
<evidence type="ECO:0000256" key="5">
    <source>
        <dbReference type="ARBA" id="ARBA00022516"/>
    </source>
</evidence>
<evidence type="ECO:0000256" key="14">
    <source>
        <dbReference type="SAM" id="Phobius"/>
    </source>
</evidence>
<feature type="domain" description="EamA" evidence="15">
    <location>
        <begin position="147"/>
        <end position="279"/>
    </location>
</feature>
<dbReference type="PANTHER" id="PTHR30561">
    <property type="entry name" value="SMR FAMILY PROTON-DEPENDENT DRUG EFFLUX TRANSPORTER SUGE"/>
    <property type="match status" value="1"/>
</dbReference>
<dbReference type="GO" id="GO:0005886">
    <property type="term" value="C:plasma membrane"/>
    <property type="evidence" value="ECO:0007669"/>
    <property type="project" value="UniProtKB-SubCell"/>
</dbReference>
<evidence type="ECO:0000313" key="17">
    <source>
        <dbReference type="Proteomes" id="UP000180166"/>
    </source>
</evidence>
<dbReference type="InterPro" id="IPR037185">
    <property type="entry name" value="EmrE-like"/>
</dbReference>
<evidence type="ECO:0000256" key="13">
    <source>
        <dbReference type="ARBA" id="ARBA00023251"/>
    </source>
</evidence>
<protein>
    <recommendedName>
        <fullName evidence="15">EamA domain-containing protein</fullName>
    </recommendedName>
</protein>
<evidence type="ECO:0000259" key="15">
    <source>
        <dbReference type="Pfam" id="PF00892"/>
    </source>
</evidence>
<reference evidence="16 17" key="1">
    <citation type="submission" date="2016-10" db="EMBL/GenBank/DDBJ databases">
        <title>Genome sequence of Nocardia seriolae strain EM150506, isolated from Anguila japonica.</title>
        <authorList>
            <person name="Han H.-J."/>
        </authorList>
    </citation>
    <scope>NUCLEOTIDE SEQUENCE [LARGE SCALE GENOMIC DNA]</scope>
    <source>
        <strain evidence="16 17">EM150506</strain>
    </source>
</reference>
<evidence type="ECO:0000256" key="7">
    <source>
        <dbReference type="ARBA" id="ARBA00022556"/>
    </source>
</evidence>
<comment type="similarity">
    <text evidence="2">Belongs to the EamA transporter family.</text>
</comment>
<dbReference type="Pfam" id="PF00892">
    <property type="entry name" value="EamA"/>
    <property type="match status" value="2"/>
</dbReference>
<evidence type="ECO:0000256" key="4">
    <source>
        <dbReference type="ARBA" id="ARBA00022475"/>
    </source>
</evidence>
<dbReference type="EMBL" id="CP017839">
    <property type="protein sequence ID" value="APB00735.1"/>
    <property type="molecule type" value="Genomic_DNA"/>
</dbReference>
<dbReference type="GO" id="GO:0022857">
    <property type="term" value="F:transmembrane transporter activity"/>
    <property type="evidence" value="ECO:0007669"/>
    <property type="project" value="UniProtKB-ARBA"/>
</dbReference>
<evidence type="ECO:0000256" key="2">
    <source>
        <dbReference type="ARBA" id="ARBA00007362"/>
    </source>
</evidence>
<organism evidence="16 17">
    <name type="scientific">Nocardia seriolae</name>
    <dbReference type="NCBI Taxonomy" id="37332"/>
    <lineage>
        <taxon>Bacteria</taxon>
        <taxon>Bacillati</taxon>
        <taxon>Actinomycetota</taxon>
        <taxon>Actinomycetes</taxon>
        <taxon>Mycobacteriales</taxon>
        <taxon>Nocardiaceae</taxon>
        <taxon>Nocardia</taxon>
    </lineage>
</organism>
<evidence type="ECO:0000256" key="6">
    <source>
        <dbReference type="ARBA" id="ARBA00022519"/>
    </source>
</evidence>
<dbReference type="GeneID" id="93369605"/>
<evidence type="ECO:0000313" key="16">
    <source>
        <dbReference type="EMBL" id="APB00735.1"/>
    </source>
</evidence>
<keyword evidence="9" id="KW-0448">Lipopolysaccharide biosynthesis</keyword>
<feature type="transmembrane region" description="Helical" evidence="14">
    <location>
        <begin position="35"/>
        <end position="52"/>
    </location>
</feature>
<comment type="subcellular location">
    <subcellularLocation>
        <location evidence="1">Cell membrane</location>
        <topology evidence="1">Multi-pass membrane protein</topology>
    </subcellularLocation>
</comment>
<keyword evidence="13" id="KW-0046">Antibiotic resistance</keyword>
<gene>
    <name evidence="16" type="ORF">NS506_06704</name>
</gene>
<name>A0ABC8B3I2_9NOCA</name>
<feature type="transmembrane region" description="Helical" evidence="14">
    <location>
        <begin position="58"/>
        <end position="76"/>
    </location>
</feature>
<feature type="transmembrane region" description="Helical" evidence="14">
    <location>
        <begin position="113"/>
        <end position="135"/>
    </location>
</feature>
<keyword evidence="6" id="KW-0997">Cell inner membrane</keyword>
<dbReference type="AlphaFoldDB" id="A0ABC8B3I2"/>
<feature type="transmembrane region" description="Helical" evidence="14">
    <location>
        <begin position="6"/>
        <end position="23"/>
    </location>
</feature>
<evidence type="ECO:0000256" key="8">
    <source>
        <dbReference type="ARBA" id="ARBA00022692"/>
    </source>
</evidence>
<sequence>MAYLALAVSVFMHAGWNVALGWIRRSHRPVSPTADMLLAGSLLFLPLALATWHFELYAVPFAAASILFSTIYFALLERAYATAPVGEVYPIVRGSSPVLVVTASAILGTTIGWTRWLGVAFITAGVAMIALSRARSAAPGIVGGRRSVLWGLTIGCCVASYTMFDGIGVHHAAPMPYLITVMGGSGTVLKIRDLARPTSTSTLTLRPLPLTIAGGSTMLGAFGLTLVAMPQLPIAVVASVRESSIVAGALLSRVLLNERISRQGAFGIASVLTGAIVIGLPA</sequence>
<keyword evidence="7" id="KW-0441">Lipid A biosynthesis</keyword>
<evidence type="ECO:0000256" key="12">
    <source>
        <dbReference type="ARBA" id="ARBA00023136"/>
    </source>
</evidence>
<dbReference type="KEGG" id="nsr:NS506_06704"/>
<dbReference type="InterPro" id="IPR000620">
    <property type="entry name" value="EamA_dom"/>
</dbReference>
<dbReference type="GO" id="GO:0009103">
    <property type="term" value="P:lipopolysaccharide biosynthetic process"/>
    <property type="evidence" value="ECO:0007669"/>
    <property type="project" value="UniProtKB-KW"/>
</dbReference>